<evidence type="ECO:0000313" key="2">
    <source>
        <dbReference type="Proteomes" id="UP000553632"/>
    </source>
</evidence>
<accession>A0A7J6TYL2</accession>
<sequence>MLDFTTVTVDIYGGDVFALTGIDFFGLDPNSPAGNTLDINLSDPQFTAIIGSEAAFNRQIFSLR</sequence>
<gene>
    <name evidence="1" type="ORF">FOZ63_011712</name>
</gene>
<name>A0A7J6TYL2_PEROL</name>
<comment type="caution">
    <text evidence="1">The sequence shown here is derived from an EMBL/GenBank/DDBJ whole genome shotgun (WGS) entry which is preliminary data.</text>
</comment>
<dbReference type="AlphaFoldDB" id="A0A7J6TYL2"/>
<reference evidence="1 2" key="1">
    <citation type="submission" date="2020-04" db="EMBL/GenBank/DDBJ databases">
        <title>Perkinsus olseni comparative genomics.</title>
        <authorList>
            <person name="Bogema D.R."/>
        </authorList>
    </citation>
    <scope>NUCLEOTIDE SEQUENCE [LARGE SCALE GENOMIC DNA]</scope>
    <source>
        <strain evidence="1 2">ATCC PRA-207</strain>
    </source>
</reference>
<keyword evidence="2" id="KW-1185">Reference proteome</keyword>
<protein>
    <submittedName>
        <fullName evidence="1">Uncharacterized protein</fullName>
    </submittedName>
</protein>
<dbReference type="Proteomes" id="UP000553632">
    <property type="component" value="Unassembled WGS sequence"/>
</dbReference>
<dbReference type="EMBL" id="JABANO010007683">
    <property type="protein sequence ID" value="KAF4749710.1"/>
    <property type="molecule type" value="Genomic_DNA"/>
</dbReference>
<evidence type="ECO:0000313" key="1">
    <source>
        <dbReference type="EMBL" id="KAF4749710.1"/>
    </source>
</evidence>
<proteinExistence type="predicted"/>
<organism evidence="1 2">
    <name type="scientific">Perkinsus olseni</name>
    <name type="common">Perkinsus atlanticus</name>
    <dbReference type="NCBI Taxonomy" id="32597"/>
    <lineage>
        <taxon>Eukaryota</taxon>
        <taxon>Sar</taxon>
        <taxon>Alveolata</taxon>
        <taxon>Perkinsozoa</taxon>
        <taxon>Perkinsea</taxon>
        <taxon>Perkinsida</taxon>
        <taxon>Perkinsidae</taxon>
        <taxon>Perkinsus</taxon>
    </lineage>
</organism>